<feature type="compositionally biased region" description="Basic and acidic residues" evidence="1">
    <location>
        <begin position="9"/>
        <end position="20"/>
    </location>
</feature>
<comment type="caution">
    <text evidence="2">The sequence shown here is derived from an EMBL/GenBank/DDBJ whole genome shotgun (WGS) entry which is preliminary data.</text>
</comment>
<proteinExistence type="predicted"/>
<reference evidence="2" key="1">
    <citation type="journal article" date="2015" name="Nature">
        <title>Complex archaea that bridge the gap between prokaryotes and eukaryotes.</title>
        <authorList>
            <person name="Spang A."/>
            <person name="Saw J.H."/>
            <person name="Jorgensen S.L."/>
            <person name="Zaremba-Niedzwiedzka K."/>
            <person name="Martijn J."/>
            <person name="Lind A.E."/>
            <person name="van Eijk R."/>
            <person name="Schleper C."/>
            <person name="Guy L."/>
            <person name="Ettema T.J."/>
        </authorList>
    </citation>
    <scope>NUCLEOTIDE SEQUENCE</scope>
</reference>
<feature type="region of interest" description="Disordered" evidence="1">
    <location>
        <begin position="1"/>
        <end position="20"/>
    </location>
</feature>
<dbReference type="EMBL" id="LAZR01054622">
    <property type="protein sequence ID" value="KKK78159.1"/>
    <property type="molecule type" value="Genomic_DNA"/>
</dbReference>
<protein>
    <submittedName>
        <fullName evidence="2">Uncharacterized protein</fullName>
    </submittedName>
</protein>
<accession>A0A0F9AI25</accession>
<gene>
    <name evidence="2" type="ORF">LCGC14_2846350</name>
</gene>
<sequence>MKTGSELIAEERQRQVEQEGWTAKHDNMHRGFELSKAGAAYALDVAGERVFAKTVWPWANEYWKPTIKNNERNEDDDIRQLVKAGALIVAEIDRLQRFQEWLNKAEEMGKSSPKGSFLNP</sequence>
<dbReference type="AlphaFoldDB" id="A0A0F9AI25"/>
<evidence type="ECO:0000256" key="1">
    <source>
        <dbReference type="SAM" id="MobiDB-lite"/>
    </source>
</evidence>
<name>A0A0F9AI25_9ZZZZ</name>
<evidence type="ECO:0000313" key="2">
    <source>
        <dbReference type="EMBL" id="KKK78159.1"/>
    </source>
</evidence>
<organism evidence="2">
    <name type="scientific">marine sediment metagenome</name>
    <dbReference type="NCBI Taxonomy" id="412755"/>
    <lineage>
        <taxon>unclassified sequences</taxon>
        <taxon>metagenomes</taxon>
        <taxon>ecological metagenomes</taxon>
    </lineage>
</organism>